<comment type="subcellular location">
    <subcellularLocation>
        <location evidence="1 10">Cytoplasm</location>
    </subcellularLocation>
</comment>
<dbReference type="Gene3D" id="2.30.22.10">
    <property type="entry name" value="Head domain of nucleotide exchange factor GrpE"/>
    <property type="match status" value="1"/>
</dbReference>
<dbReference type="InterPro" id="IPR000740">
    <property type="entry name" value="GrpE"/>
</dbReference>
<keyword evidence="6 10" id="KW-0143">Chaperone</keyword>
<evidence type="ECO:0000256" key="10">
    <source>
        <dbReference type="HAMAP-Rule" id="MF_01151"/>
    </source>
</evidence>
<feature type="compositionally biased region" description="Basic and acidic residues" evidence="13">
    <location>
        <begin position="19"/>
        <end position="44"/>
    </location>
</feature>
<dbReference type="SUPFAM" id="SSF51064">
    <property type="entry name" value="Head domain of nucleotide exchange factor GrpE"/>
    <property type="match status" value="1"/>
</dbReference>
<comment type="similarity">
    <text evidence="2 10 12">Belongs to the GrpE family.</text>
</comment>
<dbReference type="GO" id="GO:0006457">
    <property type="term" value="P:protein folding"/>
    <property type="evidence" value="ECO:0007669"/>
    <property type="project" value="InterPro"/>
</dbReference>
<evidence type="ECO:0000256" key="1">
    <source>
        <dbReference type="ARBA" id="ARBA00004496"/>
    </source>
</evidence>
<evidence type="ECO:0000256" key="13">
    <source>
        <dbReference type="SAM" id="MobiDB-lite"/>
    </source>
</evidence>
<organism evidence="14 15">
    <name type="scientific">Dialister hominis</name>
    <dbReference type="NCBI Taxonomy" id="2582419"/>
    <lineage>
        <taxon>Bacteria</taxon>
        <taxon>Bacillati</taxon>
        <taxon>Bacillota</taxon>
        <taxon>Negativicutes</taxon>
        <taxon>Veillonellales</taxon>
        <taxon>Veillonellaceae</taxon>
        <taxon>Dialister</taxon>
    </lineage>
</organism>
<dbReference type="RefSeq" id="WP_022382618.1">
    <property type="nucleotide sequence ID" value="NZ_AP019697.1"/>
</dbReference>
<evidence type="ECO:0000256" key="4">
    <source>
        <dbReference type="ARBA" id="ARBA00022490"/>
    </source>
</evidence>
<dbReference type="HAMAP" id="MF_01151">
    <property type="entry name" value="GrpE"/>
    <property type="match status" value="1"/>
</dbReference>
<dbReference type="PANTHER" id="PTHR21237">
    <property type="entry name" value="GRPE PROTEIN"/>
    <property type="match status" value="1"/>
</dbReference>
<comment type="function">
    <text evidence="7 10 11">Participates actively in the response to hyperosmotic and heat shock by preventing the aggregation of stress-denatured proteins, in association with DnaK and GrpE. It is the nucleotide exchange factor for DnaK and may function as a thermosensor. Unfolded proteins bind initially to DnaJ; upon interaction with the DnaJ-bound protein, DnaK hydrolyzes its bound ATP, resulting in the formation of a stable complex. GrpE releases ADP from DnaK; ATP binding to DnaK triggers the release of the substrate protein, thus completing the reaction cycle. Several rounds of ATP-dependent interactions between DnaJ, DnaK and GrpE are required for fully efficient folding.</text>
</comment>
<dbReference type="OrthoDB" id="9812586at2"/>
<evidence type="ECO:0000256" key="6">
    <source>
        <dbReference type="ARBA" id="ARBA00023186"/>
    </source>
</evidence>
<gene>
    <name evidence="10 14" type="primary">grpE</name>
    <name evidence="14" type="ORF">Dia5BBH33_05620</name>
</gene>
<dbReference type="KEGG" id="dho:Dia5BBH33_05620"/>
<keyword evidence="15" id="KW-1185">Reference proteome</keyword>
<dbReference type="GO" id="GO:0000774">
    <property type="term" value="F:adenyl-nucleotide exchange factor activity"/>
    <property type="evidence" value="ECO:0007669"/>
    <property type="project" value="InterPro"/>
</dbReference>
<evidence type="ECO:0000256" key="2">
    <source>
        <dbReference type="ARBA" id="ARBA00009054"/>
    </source>
</evidence>
<keyword evidence="4 10" id="KW-0963">Cytoplasm</keyword>
<proteinExistence type="inferred from homology"/>
<name>A0A8E4BSR1_9FIRM</name>
<dbReference type="FunFam" id="2.30.22.10:FF:000001">
    <property type="entry name" value="Protein GrpE"/>
    <property type="match status" value="1"/>
</dbReference>
<dbReference type="GO" id="GO:0042803">
    <property type="term" value="F:protein homodimerization activity"/>
    <property type="evidence" value="ECO:0007669"/>
    <property type="project" value="InterPro"/>
</dbReference>
<dbReference type="Proteomes" id="UP000320585">
    <property type="component" value="Chromosome"/>
</dbReference>
<dbReference type="PANTHER" id="PTHR21237:SF23">
    <property type="entry name" value="GRPE PROTEIN HOMOLOG, MITOCHONDRIAL"/>
    <property type="match status" value="1"/>
</dbReference>
<evidence type="ECO:0000256" key="11">
    <source>
        <dbReference type="RuleBase" id="RU000639"/>
    </source>
</evidence>
<keyword evidence="5 10" id="KW-0346">Stress response</keyword>
<dbReference type="PROSITE" id="PS01071">
    <property type="entry name" value="GRPE"/>
    <property type="match status" value="1"/>
</dbReference>
<dbReference type="GO" id="GO:0051082">
    <property type="term" value="F:unfolded protein binding"/>
    <property type="evidence" value="ECO:0007669"/>
    <property type="project" value="TreeGrafter"/>
</dbReference>
<dbReference type="InterPro" id="IPR009012">
    <property type="entry name" value="GrpE_head"/>
</dbReference>
<dbReference type="EMBL" id="AP019697">
    <property type="protein sequence ID" value="BBK24627.1"/>
    <property type="molecule type" value="Genomic_DNA"/>
</dbReference>
<comment type="subunit">
    <text evidence="3 10">Homodimer.</text>
</comment>
<sequence>MKENEKEKTGGAAGAAAKAAEKVAEAFGRKKKPEDAPAEEKAETIEEPTAEDLKKQVEFLTKQAAVAEAKAKEAAEKLEEQTKKDLNDYMRLQADFDNFRRRTRENDAKAADIYKAETLKSFLPVLDNFELALAHMKKDESGEAYIQGFELLQKQLVKIMTDYGISEIEAAGQKFDPHFHEAVMMVESNDKEDETVLAVFQKGYMYKDTVLRPAKVQVVHNN</sequence>
<evidence type="ECO:0000313" key="14">
    <source>
        <dbReference type="EMBL" id="BBK24627.1"/>
    </source>
</evidence>
<accession>A0A8E4BSR1</accession>
<evidence type="ECO:0000313" key="15">
    <source>
        <dbReference type="Proteomes" id="UP000320585"/>
    </source>
</evidence>
<evidence type="ECO:0000256" key="5">
    <source>
        <dbReference type="ARBA" id="ARBA00023016"/>
    </source>
</evidence>
<dbReference type="GO" id="GO:0005737">
    <property type="term" value="C:cytoplasm"/>
    <property type="evidence" value="ECO:0007669"/>
    <property type="project" value="UniProtKB-SubCell"/>
</dbReference>
<evidence type="ECO:0000256" key="12">
    <source>
        <dbReference type="RuleBase" id="RU004478"/>
    </source>
</evidence>
<dbReference type="GO" id="GO:0051087">
    <property type="term" value="F:protein-folding chaperone binding"/>
    <property type="evidence" value="ECO:0007669"/>
    <property type="project" value="InterPro"/>
</dbReference>
<dbReference type="Gene3D" id="3.90.20.20">
    <property type="match status" value="1"/>
</dbReference>
<evidence type="ECO:0000256" key="8">
    <source>
        <dbReference type="ARBA" id="ARBA00072274"/>
    </source>
</evidence>
<dbReference type="CDD" id="cd00446">
    <property type="entry name" value="GrpE"/>
    <property type="match status" value="1"/>
</dbReference>
<evidence type="ECO:0000256" key="7">
    <source>
        <dbReference type="ARBA" id="ARBA00053401"/>
    </source>
</evidence>
<dbReference type="SUPFAM" id="SSF58014">
    <property type="entry name" value="Coiled-coil domain of nucleotide exchange factor GrpE"/>
    <property type="match status" value="1"/>
</dbReference>
<dbReference type="InterPro" id="IPR013805">
    <property type="entry name" value="GrpE_CC"/>
</dbReference>
<evidence type="ECO:0000256" key="3">
    <source>
        <dbReference type="ARBA" id="ARBA00011738"/>
    </source>
</evidence>
<dbReference type="AlphaFoldDB" id="A0A8E4BSR1"/>
<dbReference type="NCBIfam" id="NF010738">
    <property type="entry name" value="PRK14140.1"/>
    <property type="match status" value="1"/>
</dbReference>
<dbReference type="Pfam" id="PF01025">
    <property type="entry name" value="GrpE"/>
    <property type="match status" value="1"/>
</dbReference>
<reference evidence="15" key="1">
    <citation type="submission" date="2019-05" db="EMBL/GenBank/DDBJ databases">
        <title>Complete genome sequencing of Dialister sp. strain 5BBH33.</title>
        <authorList>
            <person name="Sakamoto M."/>
            <person name="Murakami T."/>
            <person name="Mori H."/>
        </authorList>
    </citation>
    <scope>NUCLEOTIDE SEQUENCE [LARGE SCALE GENOMIC DNA]</scope>
    <source>
        <strain evidence="15">5BBH33</strain>
    </source>
</reference>
<dbReference type="GeneID" id="92715780"/>
<protein>
    <recommendedName>
        <fullName evidence="8 10">Protein GrpE</fullName>
    </recommendedName>
    <alternativeName>
        <fullName evidence="9 10">HSP-70 cofactor</fullName>
    </alternativeName>
</protein>
<dbReference type="PRINTS" id="PR00773">
    <property type="entry name" value="GRPEPROTEIN"/>
</dbReference>
<evidence type="ECO:0000256" key="9">
    <source>
        <dbReference type="ARBA" id="ARBA00076414"/>
    </source>
</evidence>
<feature type="region of interest" description="Disordered" evidence="13">
    <location>
        <begin position="1"/>
        <end position="52"/>
    </location>
</feature>